<evidence type="ECO:0000313" key="2">
    <source>
        <dbReference type="EMBL" id="KAI2644104.1"/>
    </source>
</evidence>
<accession>A0ABQ8L162</accession>
<name>A0ABQ8L162_LABRO</name>
<dbReference type="Pfam" id="PF05380">
    <property type="entry name" value="Peptidase_A17"/>
    <property type="match status" value="1"/>
</dbReference>
<proteinExistence type="predicted"/>
<organism evidence="2 3">
    <name type="scientific">Labeo rohita</name>
    <name type="common">Indian major carp</name>
    <name type="synonym">Cyprinus rohita</name>
    <dbReference type="NCBI Taxonomy" id="84645"/>
    <lineage>
        <taxon>Eukaryota</taxon>
        <taxon>Metazoa</taxon>
        <taxon>Chordata</taxon>
        <taxon>Craniata</taxon>
        <taxon>Vertebrata</taxon>
        <taxon>Euteleostomi</taxon>
        <taxon>Actinopterygii</taxon>
        <taxon>Neopterygii</taxon>
        <taxon>Teleostei</taxon>
        <taxon>Ostariophysi</taxon>
        <taxon>Cypriniformes</taxon>
        <taxon>Cyprinidae</taxon>
        <taxon>Labeoninae</taxon>
        <taxon>Labeonini</taxon>
        <taxon>Labeo</taxon>
    </lineage>
</organism>
<evidence type="ECO:0000256" key="1">
    <source>
        <dbReference type="SAM" id="MobiDB-lite"/>
    </source>
</evidence>
<feature type="region of interest" description="Disordered" evidence="1">
    <location>
        <begin position="1"/>
        <end position="32"/>
    </location>
</feature>
<dbReference type="EMBL" id="JACTAM010002637">
    <property type="protein sequence ID" value="KAI2644104.1"/>
    <property type="molecule type" value="Genomic_DNA"/>
</dbReference>
<keyword evidence="2" id="KW-0436">Ligase</keyword>
<dbReference type="GO" id="GO:0016874">
    <property type="term" value="F:ligase activity"/>
    <property type="evidence" value="ECO:0007669"/>
    <property type="project" value="UniProtKB-KW"/>
</dbReference>
<comment type="caution">
    <text evidence="2">The sequence shown here is derived from an EMBL/GenBank/DDBJ whole genome shotgun (WGS) entry which is preliminary data.</text>
</comment>
<dbReference type="InterPro" id="IPR008042">
    <property type="entry name" value="Retrotrans_Pao"/>
</dbReference>
<gene>
    <name evidence="2" type="ORF">H4Q32_030972</name>
</gene>
<protein>
    <submittedName>
        <fullName evidence="2">Isoleucine--tRNA ligase</fullName>
    </submittedName>
</protein>
<sequence>MRQRGSPSLYMSCGTGKNRGGGEAARDLRSPSPTSALIAQILPNYDDFRYEKPGNVRKVHIHEMNRAHEIVPPSSNGIAGKRMSLVCAAISFPQLRMTSADVHTPDQEVLVYALLNTQSDTTFILGEVAQELNTKKENVSLQLSTMSAKATVIPCQKLTNLQVRGYNSEKRIPLPTVFTQKFIPANRSHIPTSETALKWPHLKQLADKIPPPLDCKLREGIRQKEGGHFEPPLPFKTDTPSLPDNKQCAVHRFTSLEQRLRRDKQSIRGDDERVPRSELENQPVWYIPHHRVYHPHKPGKICVVFDCSARFQETSLNDHLLTGPDLTNTLEHQDYLSFLWWDDGSLDSRPSVYRMKVHLFGAASSPGCSNFGLKYLVSQGQGKLSKESIKFIRRSFYVDDGLTSVMSSAEAIHLVREARALWKTGNLRLHKFVCNDEEVISTTPPEECAQTKDLDMALGELHIERGVLSTVASVYDPLGFVAPFLLVGKQILQKLCKDKVNWDEDVPERILPQWESWLRDLPHLAALKIPRSYLPSDFDEVVSYELHNFADASFTGYGACSLFIS</sequence>
<keyword evidence="3" id="KW-1185">Reference proteome</keyword>
<dbReference type="Proteomes" id="UP000830375">
    <property type="component" value="Unassembled WGS sequence"/>
</dbReference>
<dbReference type="PANTHER" id="PTHR47331:SF5">
    <property type="entry name" value="RIBONUCLEASE H"/>
    <property type="match status" value="1"/>
</dbReference>
<dbReference type="PANTHER" id="PTHR47331">
    <property type="entry name" value="PHD-TYPE DOMAIN-CONTAINING PROTEIN"/>
    <property type="match status" value="1"/>
</dbReference>
<reference evidence="2 3" key="1">
    <citation type="submission" date="2022-01" db="EMBL/GenBank/DDBJ databases">
        <title>A high-quality chromosome-level genome assembly of rohu carp, Labeo rohita.</title>
        <authorList>
            <person name="Arick M.A. II"/>
            <person name="Hsu C.-Y."/>
            <person name="Magbanua Z."/>
            <person name="Pechanova O."/>
            <person name="Grover C."/>
            <person name="Miller E."/>
            <person name="Thrash A."/>
            <person name="Ezzel L."/>
            <person name="Alam S."/>
            <person name="Benzie J."/>
            <person name="Hamilton M."/>
            <person name="Karsi A."/>
            <person name="Lawrence M.L."/>
            <person name="Peterson D.G."/>
        </authorList>
    </citation>
    <scope>NUCLEOTIDE SEQUENCE [LARGE SCALE GENOMIC DNA]</scope>
    <source>
        <strain evidence="3">BAU-BD-2019</strain>
        <tissue evidence="2">Blood</tissue>
    </source>
</reference>
<evidence type="ECO:0000313" key="3">
    <source>
        <dbReference type="Proteomes" id="UP000830375"/>
    </source>
</evidence>